<feature type="transmembrane region" description="Helical" evidence="1">
    <location>
        <begin position="137"/>
        <end position="153"/>
    </location>
</feature>
<feature type="transmembrane region" description="Helical" evidence="1">
    <location>
        <begin position="58"/>
        <end position="84"/>
    </location>
</feature>
<dbReference type="EMBL" id="JAKZBV010000001">
    <property type="protein sequence ID" value="MCH6468730.1"/>
    <property type="molecule type" value="Genomic_DNA"/>
</dbReference>
<protein>
    <recommendedName>
        <fullName evidence="4">Yip1 domain-containing protein</fullName>
    </recommendedName>
</protein>
<proteinExistence type="predicted"/>
<comment type="caution">
    <text evidence="2">The sequence shown here is derived from an EMBL/GenBank/DDBJ whole genome shotgun (WGS) entry which is preliminary data.</text>
</comment>
<name>A0ABS9TX98_9MICC</name>
<feature type="transmembrane region" description="Helical" evidence="1">
    <location>
        <begin position="165"/>
        <end position="180"/>
    </location>
</feature>
<evidence type="ECO:0000313" key="2">
    <source>
        <dbReference type="EMBL" id="MCH6468730.1"/>
    </source>
</evidence>
<keyword evidence="1" id="KW-0472">Membrane</keyword>
<organism evidence="2 3">
    <name type="scientific">Sinomonas terrae</name>
    <dbReference type="NCBI Taxonomy" id="2908838"/>
    <lineage>
        <taxon>Bacteria</taxon>
        <taxon>Bacillati</taxon>
        <taxon>Actinomycetota</taxon>
        <taxon>Actinomycetes</taxon>
        <taxon>Micrococcales</taxon>
        <taxon>Micrococcaceae</taxon>
        <taxon>Sinomonas</taxon>
    </lineage>
</organism>
<sequence length="181" mass="20344">MKPEERPDDGQQKTPRLLWVLAYLLIMALVLARLPLVLRQAASQIPEDVKAEIGDERLVNFSTTVGGIMFVLVYTVIIALYLLLAAFLDRRIILTKPVVWGKWRVGLYFVVAILSTVPVHLASVVTQYPDLRGVPGYYAYFPLVGVLALVAYRRYWWEFTVGRKVLAVATAVVLPLLISFG</sequence>
<gene>
    <name evidence="2" type="ORF">L0M17_01800</name>
</gene>
<reference evidence="2 3" key="1">
    <citation type="submission" date="2022-03" db="EMBL/GenBank/DDBJ databases">
        <title>Sinomonas sp. isolated from a soil.</title>
        <authorList>
            <person name="Han J."/>
            <person name="Kim D.-U."/>
        </authorList>
    </citation>
    <scope>NUCLEOTIDE SEQUENCE [LARGE SCALE GENOMIC DNA]</scope>
    <source>
        <strain evidence="2 3">5-5</strain>
    </source>
</reference>
<evidence type="ECO:0000256" key="1">
    <source>
        <dbReference type="SAM" id="Phobius"/>
    </source>
</evidence>
<evidence type="ECO:0000313" key="3">
    <source>
        <dbReference type="Proteomes" id="UP001202922"/>
    </source>
</evidence>
<keyword evidence="3" id="KW-1185">Reference proteome</keyword>
<keyword evidence="1" id="KW-1133">Transmembrane helix</keyword>
<dbReference type="RefSeq" id="WP_241050678.1">
    <property type="nucleotide sequence ID" value="NZ_JAKZBV010000001.1"/>
</dbReference>
<evidence type="ECO:0008006" key="4">
    <source>
        <dbReference type="Google" id="ProtNLM"/>
    </source>
</evidence>
<feature type="transmembrane region" description="Helical" evidence="1">
    <location>
        <begin position="105"/>
        <end position="125"/>
    </location>
</feature>
<dbReference type="Proteomes" id="UP001202922">
    <property type="component" value="Unassembled WGS sequence"/>
</dbReference>
<accession>A0ABS9TX98</accession>
<feature type="transmembrane region" description="Helical" evidence="1">
    <location>
        <begin position="20"/>
        <end position="38"/>
    </location>
</feature>
<keyword evidence="1" id="KW-0812">Transmembrane</keyword>